<feature type="non-terminal residue" evidence="1">
    <location>
        <position position="83"/>
    </location>
</feature>
<name>S4NL08_9NEOP</name>
<reference evidence="1" key="2">
    <citation type="submission" date="2013-05" db="EMBL/GenBank/DDBJ databases">
        <authorList>
            <person name="Carter J.-M."/>
            <person name="Baker S.C."/>
            <person name="Pink R."/>
            <person name="Carter D.R.F."/>
            <person name="Collins A."/>
            <person name="Tomlin J."/>
            <person name="Gibbs M."/>
            <person name="Breuker C.J."/>
        </authorList>
    </citation>
    <scope>NUCLEOTIDE SEQUENCE</scope>
    <source>
        <tissue evidence="1">Ovary</tissue>
    </source>
</reference>
<dbReference type="EMBL" id="GAIX01014811">
    <property type="protein sequence ID" value="JAA77749.1"/>
    <property type="molecule type" value="Transcribed_RNA"/>
</dbReference>
<sequence>MAVVKQYIIRHLGPICILDSFDQFTIVTNKTKPKSIPPFWKHHATNRLTHRHLKIITTRRFASGVNKMNKKNFFFTRYYAKVV</sequence>
<proteinExistence type="predicted"/>
<reference evidence="1" key="1">
    <citation type="journal article" date="2013" name="BMC Genomics">
        <title>Unscrambling butterfly oogenesis.</title>
        <authorList>
            <person name="Carter J.M."/>
            <person name="Baker S.C."/>
            <person name="Pink R."/>
            <person name="Carter D.R."/>
            <person name="Collins A."/>
            <person name="Tomlin J."/>
            <person name="Gibbs M."/>
            <person name="Breuker C.J."/>
        </authorList>
    </citation>
    <scope>NUCLEOTIDE SEQUENCE</scope>
    <source>
        <tissue evidence="1">Ovary</tissue>
    </source>
</reference>
<accession>S4NL08</accession>
<organism evidence="1">
    <name type="scientific">Pararge aegeria</name>
    <name type="common">speckled wood butterfly</name>
    <dbReference type="NCBI Taxonomy" id="116150"/>
    <lineage>
        <taxon>Eukaryota</taxon>
        <taxon>Metazoa</taxon>
        <taxon>Ecdysozoa</taxon>
        <taxon>Arthropoda</taxon>
        <taxon>Hexapoda</taxon>
        <taxon>Insecta</taxon>
        <taxon>Pterygota</taxon>
        <taxon>Neoptera</taxon>
        <taxon>Endopterygota</taxon>
        <taxon>Lepidoptera</taxon>
        <taxon>Glossata</taxon>
        <taxon>Ditrysia</taxon>
        <taxon>Papilionoidea</taxon>
        <taxon>Nymphalidae</taxon>
        <taxon>Satyrinae</taxon>
        <taxon>Satyrini</taxon>
        <taxon>Parargina</taxon>
        <taxon>Pararge</taxon>
    </lineage>
</organism>
<protein>
    <submittedName>
        <fullName evidence="1">Uncharacterized protein</fullName>
    </submittedName>
</protein>
<dbReference type="AlphaFoldDB" id="S4NL08"/>
<evidence type="ECO:0000313" key="1">
    <source>
        <dbReference type="EMBL" id="JAA77749.1"/>
    </source>
</evidence>